<evidence type="ECO:0000313" key="4">
    <source>
        <dbReference type="Proteomes" id="UP000645828"/>
    </source>
</evidence>
<sequence>MALGAARRGSGGGSVRRGLRGGSANPTAQTPEHRAQGHSPGSGECSELLKGCSAHGGTRILLVSISWSSACIFINSLFLLVQ</sequence>
<gene>
    <name evidence="3" type="ORF">NYPRO_LOCUS26020</name>
</gene>
<dbReference type="AlphaFoldDB" id="A0A811ZXU3"/>
<keyword evidence="2" id="KW-0812">Transmembrane</keyword>
<keyword evidence="4" id="KW-1185">Reference proteome</keyword>
<evidence type="ECO:0000313" key="3">
    <source>
        <dbReference type="EMBL" id="CAD7693228.1"/>
    </source>
</evidence>
<name>A0A811ZXU3_NYCPR</name>
<evidence type="ECO:0000256" key="2">
    <source>
        <dbReference type="SAM" id="Phobius"/>
    </source>
</evidence>
<organism evidence="3 4">
    <name type="scientific">Nyctereutes procyonoides</name>
    <name type="common">Raccoon dog</name>
    <name type="synonym">Canis procyonoides</name>
    <dbReference type="NCBI Taxonomy" id="34880"/>
    <lineage>
        <taxon>Eukaryota</taxon>
        <taxon>Metazoa</taxon>
        <taxon>Chordata</taxon>
        <taxon>Craniata</taxon>
        <taxon>Vertebrata</taxon>
        <taxon>Euteleostomi</taxon>
        <taxon>Mammalia</taxon>
        <taxon>Eutheria</taxon>
        <taxon>Laurasiatheria</taxon>
        <taxon>Carnivora</taxon>
        <taxon>Caniformia</taxon>
        <taxon>Canidae</taxon>
        <taxon>Nyctereutes</taxon>
    </lineage>
</organism>
<keyword evidence="2" id="KW-1133">Transmembrane helix</keyword>
<feature type="transmembrane region" description="Helical" evidence="2">
    <location>
        <begin position="60"/>
        <end position="81"/>
    </location>
</feature>
<protein>
    <submittedName>
        <fullName evidence="3">(raccoon dog) hypothetical protein</fullName>
    </submittedName>
</protein>
<dbReference type="EMBL" id="CAJHUB010000776">
    <property type="protein sequence ID" value="CAD7693228.1"/>
    <property type="molecule type" value="Genomic_DNA"/>
</dbReference>
<keyword evidence="2" id="KW-0472">Membrane</keyword>
<proteinExistence type="predicted"/>
<reference evidence="3" key="1">
    <citation type="submission" date="2020-12" db="EMBL/GenBank/DDBJ databases">
        <authorList>
            <consortium name="Molecular Ecology Group"/>
        </authorList>
    </citation>
    <scope>NUCLEOTIDE SEQUENCE</scope>
    <source>
        <strain evidence="3">TBG_1078</strain>
    </source>
</reference>
<comment type="caution">
    <text evidence="3">The sequence shown here is derived from an EMBL/GenBank/DDBJ whole genome shotgun (WGS) entry which is preliminary data.</text>
</comment>
<feature type="region of interest" description="Disordered" evidence="1">
    <location>
        <begin position="1"/>
        <end position="45"/>
    </location>
</feature>
<evidence type="ECO:0000256" key="1">
    <source>
        <dbReference type="SAM" id="MobiDB-lite"/>
    </source>
</evidence>
<dbReference type="Proteomes" id="UP000645828">
    <property type="component" value="Unassembled WGS sequence"/>
</dbReference>
<accession>A0A811ZXU3</accession>